<dbReference type="AlphaFoldDB" id="A0A0C9MNP8"/>
<reference evidence="2" key="1">
    <citation type="submission" date="2014-09" db="EMBL/GenBank/DDBJ databases">
        <title>Draft genome sequence of an oleaginous Mucoromycotina fungus Mucor ambiguus NBRC6742.</title>
        <authorList>
            <person name="Takeda I."/>
            <person name="Yamane N."/>
            <person name="Morita T."/>
            <person name="Tamano K."/>
            <person name="Machida M."/>
            <person name="Baker S."/>
            <person name="Koike H."/>
        </authorList>
    </citation>
    <scope>NUCLEOTIDE SEQUENCE</scope>
    <source>
        <strain evidence="2">NBRC 6742</strain>
    </source>
</reference>
<feature type="region of interest" description="Disordered" evidence="1">
    <location>
        <begin position="1"/>
        <end position="50"/>
    </location>
</feature>
<accession>A0A0C9MNP8</accession>
<gene>
    <name evidence="2" type="ORF">MAM1_0075c04338</name>
</gene>
<feature type="region of interest" description="Disordered" evidence="1">
    <location>
        <begin position="66"/>
        <end position="91"/>
    </location>
</feature>
<dbReference type="Proteomes" id="UP000053815">
    <property type="component" value="Unassembled WGS sequence"/>
</dbReference>
<keyword evidence="3" id="KW-1185">Reference proteome</keyword>
<proteinExistence type="predicted"/>
<dbReference type="OrthoDB" id="2268597at2759"/>
<protein>
    <submittedName>
        <fullName evidence="2">Uncharacterized protein</fullName>
    </submittedName>
</protein>
<name>A0A0C9MNP8_9FUNG</name>
<evidence type="ECO:0000256" key="1">
    <source>
        <dbReference type="SAM" id="MobiDB-lite"/>
    </source>
</evidence>
<feature type="compositionally biased region" description="Basic and acidic residues" evidence="1">
    <location>
        <begin position="24"/>
        <end position="35"/>
    </location>
</feature>
<feature type="compositionally biased region" description="Polar residues" evidence="1">
    <location>
        <begin position="41"/>
        <end position="50"/>
    </location>
</feature>
<evidence type="ECO:0000313" key="2">
    <source>
        <dbReference type="EMBL" id="GAN04872.1"/>
    </source>
</evidence>
<organism evidence="2">
    <name type="scientific">Mucor ambiguus</name>
    <dbReference type="NCBI Taxonomy" id="91626"/>
    <lineage>
        <taxon>Eukaryota</taxon>
        <taxon>Fungi</taxon>
        <taxon>Fungi incertae sedis</taxon>
        <taxon>Mucoromycota</taxon>
        <taxon>Mucoromycotina</taxon>
        <taxon>Mucoromycetes</taxon>
        <taxon>Mucorales</taxon>
        <taxon>Mucorineae</taxon>
        <taxon>Mucoraceae</taxon>
        <taxon>Mucor</taxon>
    </lineage>
</organism>
<evidence type="ECO:0000313" key="3">
    <source>
        <dbReference type="Proteomes" id="UP000053815"/>
    </source>
</evidence>
<sequence length="91" mass="10142">MEALNTAYPPDATNPLRSPVAEKPMMEKTVSKETVDAAVSTDDTANHSTLHNIKEKMVDIKDNVKETLQRDHHRGQDCAKKPQDGKTNPME</sequence>
<feature type="compositionally biased region" description="Basic and acidic residues" evidence="1">
    <location>
        <begin position="66"/>
        <end position="84"/>
    </location>
</feature>
<dbReference type="EMBL" id="DF836364">
    <property type="protein sequence ID" value="GAN04872.1"/>
    <property type="molecule type" value="Genomic_DNA"/>
</dbReference>